<accession>A0A1H1GKI9</accession>
<dbReference type="InterPro" id="IPR002575">
    <property type="entry name" value="Aminoglycoside_PTrfase"/>
</dbReference>
<feature type="domain" description="Aminoglycoside phosphotransferase" evidence="1">
    <location>
        <begin position="46"/>
        <end position="245"/>
    </location>
</feature>
<dbReference type="SUPFAM" id="SSF56112">
    <property type="entry name" value="Protein kinase-like (PK-like)"/>
    <property type="match status" value="1"/>
</dbReference>
<name>A0A1H1GKI9_9ACTN</name>
<dbReference type="GO" id="GO:0016740">
    <property type="term" value="F:transferase activity"/>
    <property type="evidence" value="ECO:0007669"/>
    <property type="project" value="UniProtKB-KW"/>
</dbReference>
<protein>
    <submittedName>
        <fullName evidence="2">Phosphotransferase enzyme family protein</fullName>
    </submittedName>
</protein>
<gene>
    <name evidence="2" type="ORF">SAMN04489764_3648</name>
</gene>
<reference evidence="2 3" key="1">
    <citation type="submission" date="2016-10" db="EMBL/GenBank/DDBJ databases">
        <authorList>
            <person name="de Groot N.N."/>
        </authorList>
    </citation>
    <scope>NUCLEOTIDE SEQUENCE [LARGE SCALE GENOMIC DNA]</scope>
    <source>
        <strain evidence="2 3">DSM 43794</strain>
    </source>
</reference>
<evidence type="ECO:0000313" key="3">
    <source>
        <dbReference type="Proteomes" id="UP000217103"/>
    </source>
</evidence>
<dbReference type="InterPro" id="IPR011009">
    <property type="entry name" value="Kinase-like_dom_sf"/>
</dbReference>
<evidence type="ECO:0000259" key="1">
    <source>
        <dbReference type="Pfam" id="PF01636"/>
    </source>
</evidence>
<proteinExistence type="predicted"/>
<dbReference type="RefSeq" id="WP_242659383.1">
    <property type="nucleotide sequence ID" value="NZ_FNKK01000002.1"/>
</dbReference>
<evidence type="ECO:0000313" key="2">
    <source>
        <dbReference type="EMBL" id="SDR13603.1"/>
    </source>
</evidence>
<dbReference type="STRING" id="35622.SAMN04489764_3648"/>
<keyword evidence="2" id="KW-0808">Transferase</keyword>
<organism evidence="2 3">
    <name type="scientific">Thermostaphylospora chromogena</name>
    <dbReference type="NCBI Taxonomy" id="35622"/>
    <lineage>
        <taxon>Bacteria</taxon>
        <taxon>Bacillati</taxon>
        <taxon>Actinomycetota</taxon>
        <taxon>Actinomycetes</taxon>
        <taxon>Streptosporangiales</taxon>
        <taxon>Thermomonosporaceae</taxon>
        <taxon>Thermostaphylospora</taxon>
    </lineage>
</organism>
<dbReference type="AlphaFoldDB" id="A0A1H1GKI9"/>
<dbReference type="Pfam" id="PF01636">
    <property type="entry name" value="APH"/>
    <property type="match status" value="1"/>
</dbReference>
<dbReference type="Proteomes" id="UP000217103">
    <property type="component" value="Unassembled WGS sequence"/>
</dbReference>
<dbReference type="Gene3D" id="3.90.1200.10">
    <property type="match status" value="1"/>
</dbReference>
<dbReference type="EMBL" id="FNKK01000002">
    <property type="protein sequence ID" value="SDR13603.1"/>
    <property type="molecule type" value="Genomic_DNA"/>
</dbReference>
<sequence>MTPPARPPLTPLEHDLAGLGRSLAGAPGEPVALPTRNDAVVVRVGDVVVKAHAPGTDPHALQARLAACARLRGIALPPLKTTVTWVGGRPVTLWPAGEPVDHADPDAAPWEDAARLLAALHAVPLRELPPLPPAGGPARLARTLARLDGDTTAEADAVRRAAARLPRVWEPPSGAGLTHGDWHLGQLVRHGNGWLLIDADDLGGGDQAWDLARPAAWFAAGLLDPEAWRRFLSAYRAAGGPALAGVADPWERLDLPARALAVQLAAGALATARRESRPIDEVETALVDACRRIAAL</sequence>
<keyword evidence="3" id="KW-1185">Reference proteome</keyword>